<dbReference type="InterPro" id="IPR025610">
    <property type="entry name" value="MYC/MYB_N"/>
</dbReference>
<dbReference type="Pfam" id="PF00010">
    <property type="entry name" value="HLH"/>
    <property type="match status" value="1"/>
</dbReference>
<dbReference type="EMBL" id="JAWXYG010000009">
    <property type="protein sequence ID" value="KAK4262769.1"/>
    <property type="molecule type" value="Genomic_DNA"/>
</dbReference>
<evidence type="ECO:0000313" key="8">
    <source>
        <dbReference type="EMBL" id="KAK4262769.1"/>
    </source>
</evidence>
<dbReference type="InterPro" id="IPR036638">
    <property type="entry name" value="HLH_DNA-bd_sf"/>
</dbReference>
<dbReference type="PROSITE" id="PS50888">
    <property type="entry name" value="BHLH"/>
    <property type="match status" value="1"/>
</dbReference>
<dbReference type="Pfam" id="PF22754">
    <property type="entry name" value="bHLH-TF_ACT-like_plant"/>
    <property type="match status" value="1"/>
</dbReference>
<keyword evidence="2" id="KW-0805">Transcription regulation</keyword>
<dbReference type="PANTHER" id="PTHR46266">
    <property type="entry name" value="TRANSCRIPTION FACTOR TT8"/>
    <property type="match status" value="1"/>
</dbReference>
<evidence type="ECO:0000259" key="7">
    <source>
        <dbReference type="PROSITE" id="PS50888"/>
    </source>
</evidence>
<evidence type="ECO:0000256" key="3">
    <source>
        <dbReference type="ARBA" id="ARBA00023159"/>
    </source>
</evidence>
<dbReference type="Gene3D" id="4.10.280.10">
    <property type="entry name" value="Helix-loop-helix DNA-binding domain"/>
    <property type="match status" value="1"/>
</dbReference>
<dbReference type="Pfam" id="PF14215">
    <property type="entry name" value="bHLH-MYC_N"/>
    <property type="match status" value="1"/>
</dbReference>
<dbReference type="GO" id="GO:0005634">
    <property type="term" value="C:nucleus"/>
    <property type="evidence" value="ECO:0007669"/>
    <property type="project" value="UniProtKB-SubCell"/>
</dbReference>
<dbReference type="SUPFAM" id="SSF47459">
    <property type="entry name" value="HLH, helix-loop-helix DNA-binding domain"/>
    <property type="match status" value="1"/>
</dbReference>
<feature type="coiled-coil region" evidence="6">
    <location>
        <begin position="461"/>
        <end position="488"/>
    </location>
</feature>
<protein>
    <recommendedName>
        <fullName evidence="7">BHLH domain-containing protein</fullName>
    </recommendedName>
</protein>
<sequence>MVPENLKKQLALAVRSIQWSYAIYWSGSPENPGVFEWGEGYYNGDIKTRKTSQAGEFNSDQIGLRRSEQLRDLYESLATAESSPQAKRPSASLSPEDLTDTEWYYLVCMSFVFNIGQGLPGRTLAKGQLIWLYNAHLADSRIFSRSLLAKSASIQTVVCFPFLDGVLELGTIDPVSEDLGLIQRMRTSYLDILDAKVRKDSLVAFNTGDGEEIAGAVFDHDAFDVKLTPESEYDLANAISPSNSSNEFHANKQADERFMVERINGVASHVQSWQVMEDELSNCAHTSMNTSDCISHSIAGSEKNASVPKVDHCGQDVQEGQNTRMTMVDAQSDDWHYQNVLSSLLKSSDQLIMGAHFQNFHCESGFVSWKRERSMGQWPRGGAHQKILKKILFEVPRMHTDMLLEAREENDYKEEMRPEADEIGLNHVLSERKRRAKLNERFLTLKSMVPLITRDDKVSILDEAIKHLKKLEKKVRELEARRESKDSEARIKRAPQDVVERTCDNYCNNRADNSKKPATNKRKACDIDETETEIDSVRLKDISNNVTICMNDNKVLIELKCPWREGVLLEIMEAVSNLHLDFHSVHSSEADGTLYLTMKSKIRGAALNSTKNIKQALLKAAWKC</sequence>
<feature type="domain" description="BHLH" evidence="7">
    <location>
        <begin position="422"/>
        <end position="471"/>
    </location>
</feature>
<dbReference type="Proteomes" id="UP001293593">
    <property type="component" value="Unassembled WGS sequence"/>
</dbReference>
<keyword evidence="5" id="KW-0539">Nucleus</keyword>
<dbReference type="SMART" id="SM00353">
    <property type="entry name" value="HLH"/>
    <property type="match status" value="1"/>
</dbReference>
<evidence type="ECO:0000256" key="6">
    <source>
        <dbReference type="SAM" id="Coils"/>
    </source>
</evidence>
<evidence type="ECO:0000256" key="2">
    <source>
        <dbReference type="ARBA" id="ARBA00023015"/>
    </source>
</evidence>
<comment type="subcellular location">
    <subcellularLocation>
        <location evidence="1">Nucleus</location>
    </subcellularLocation>
</comment>
<dbReference type="InterPro" id="IPR054502">
    <property type="entry name" value="bHLH-TF_ACT-like_plant"/>
</dbReference>
<gene>
    <name evidence="8" type="ORF">QN277_028281</name>
</gene>
<dbReference type="GO" id="GO:0080090">
    <property type="term" value="P:regulation of primary metabolic process"/>
    <property type="evidence" value="ECO:0007669"/>
    <property type="project" value="UniProtKB-ARBA"/>
</dbReference>
<keyword evidence="3" id="KW-0010">Activator</keyword>
<name>A0AAE1J6Y5_9FABA</name>
<proteinExistence type="predicted"/>
<comment type="caution">
    <text evidence="8">The sequence shown here is derived from an EMBL/GenBank/DDBJ whole genome shotgun (WGS) entry which is preliminary data.</text>
</comment>
<evidence type="ECO:0000256" key="4">
    <source>
        <dbReference type="ARBA" id="ARBA00023163"/>
    </source>
</evidence>
<dbReference type="PANTHER" id="PTHR46266:SF3">
    <property type="entry name" value="TRANSCRIPTION FACTOR EGL1"/>
    <property type="match status" value="1"/>
</dbReference>
<reference evidence="8" key="1">
    <citation type="submission" date="2023-10" db="EMBL/GenBank/DDBJ databases">
        <title>Chromosome-level genome of the transformable northern wattle, Acacia crassicarpa.</title>
        <authorList>
            <person name="Massaro I."/>
            <person name="Sinha N.R."/>
            <person name="Poethig S."/>
            <person name="Leichty A.R."/>
        </authorList>
    </citation>
    <scope>NUCLEOTIDE SEQUENCE</scope>
    <source>
        <strain evidence="8">Acra3RX</strain>
        <tissue evidence="8">Leaf</tissue>
    </source>
</reference>
<evidence type="ECO:0000256" key="5">
    <source>
        <dbReference type="ARBA" id="ARBA00023242"/>
    </source>
</evidence>
<evidence type="ECO:0000256" key="1">
    <source>
        <dbReference type="ARBA" id="ARBA00004123"/>
    </source>
</evidence>
<evidence type="ECO:0000313" key="9">
    <source>
        <dbReference type="Proteomes" id="UP001293593"/>
    </source>
</evidence>
<keyword evidence="9" id="KW-1185">Reference proteome</keyword>
<organism evidence="8 9">
    <name type="scientific">Acacia crassicarpa</name>
    <name type="common">northern wattle</name>
    <dbReference type="NCBI Taxonomy" id="499986"/>
    <lineage>
        <taxon>Eukaryota</taxon>
        <taxon>Viridiplantae</taxon>
        <taxon>Streptophyta</taxon>
        <taxon>Embryophyta</taxon>
        <taxon>Tracheophyta</taxon>
        <taxon>Spermatophyta</taxon>
        <taxon>Magnoliopsida</taxon>
        <taxon>eudicotyledons</taxon>
        <taxon>Gunneridae</taxon>
        <taxon>Pentapetalae</taxon>
        <taxon>rosids</taxon>
        <taxon>fabids</taxon>
        <taxon>Fabales</taxon>
        <taxon>Fabaceae</taxon>
        <taxon>Caesalpinioideae</taxon>
        <taxon>mimosoid clade</taxon>
        <taxon>Acacieae</taxon>
        <taxon>Acacia</taxon>
    </lineage>
</organism>
<dbReference type="InterPro" id="IPR011598">
    <property type="entry name" value="bHLH_dom"/>
</dbReference>
<dbReference type="AlphaFoldDB" id="A0AAE1J6Y5"/>
<dbReference type="GO" id="GO:0046983">
    <property type="term" value="F:protein dimerization activity"/>
    <property type="evidence" value="ECO:0007669"/>
    <property type="project" value="InterPro"/>
</dbReference>
<accession>A0AAE1J6Y5</accession>
<keyword evidence="4" id="KW-0804">Transcription</keyword>
<keyword evidence="6" id="KW-0175">Coiled coil</keyword>